<reference evidence="1" key="1">
    <citation type="journal article" date="2023" name="GigaByte">
        <title>Genome assembly of the bearded iris, Iris pallida Lam.</title>
        <authorList>
            <person name="Bruccoleri R.E."/>
            <person name="Oakeley E.J."/>
            <person name="Faust A.M.E."/>
            <person name="Altorfer M."/>
            <person name="Dessus-Babus S."/>
            <person name="Burckhardt D."/>
            <person name="Oertli M."/>
            <person name="Naumann U."/>
            <person name="Petersen F."/>
            <person name="Wong J."/>
        </authorList>
    </citation>
    <scope>NUCLEOTIDE SEQUENCE</scope>
    <source>
        <strain evidence="1">GSM-AAB239-AS_SAM_17_03QT</strain>
    </source>
</reference>
<organism evidence="1 2">
    <name type="scientific">Iris pallida</name>
    <name type="common">Sweet iris</name>
    <dbReference type="NCBI Taxonomy" id="29817"/>
    <lineage>
        <taxon>Eukaryota</taxon>
        <taxon>Viridiplantae</taxon>
        <taxon>Streptophyta</taxon>
        <taxon>Embryophyta</taxon>
        <taxon>Tracheophyta</taxon>
        <taxon>Spermatophyta</taxon>
        <taxon>Magnoliopsida</taxon>
        <taxon>Liliopsida</taxon>
        <taxon>Asparagales</taxon>
        <taxon>Iridaceae</taxon>
        <taxon>Iridoideae</taxon>
        <taxon>Irideae</taxon>
        <taxon>Iris</taxon>
    </lineage>
</organism>
<accession>A0AAX6EXX5</accession>
<comment type="caution">
    <text evidence="1">The sequence shown here is derived from an EMBL/GenBank/DDBJ whole genome shotgun (WGS) entry which is preliminary data.</text>
</comment>
<evidence type="ECO:0008006" key="3">
    <source>
        <dbReference type="Google" id="ProtNLM"/>
    </source>
</evidence>
<dbReference type="Proteomes" id="UP001140949">
    <property type="component" value="Unassembled WGS sequence"/>
</dbReference>
<reference evidence="1" key="2">
    <citation type="submission" date="2023-04" db="EMBL/GenBank/DDBJ databases">
        <authorList>
            <person name="Bruccoleri R.E."/>
            <person name="Oakeley E.J."/>
            <person name="Faust A.-M."/>
            <person name="Dessus-Babus S."/>
            <person name="Altorfer M."/>
            <person name="Burckhardt D."/>
            <person name="Oertli M."/>
            <person name="Naumann U."/>
            <person name="Petersen F."/>
            <person name="Wong J."/>
        </authorList>
    </citation>
    <scope>NUCLEOTIDE SEQUENCE</scope>
    <source>
        <strain evidence="1">GSM-AAB239-AS_SAM_17_03QT</strain>
        <tissue evidence="1">Leaf</tissue>
    </source>
</reference>
<dbReference type="EMBL" id="JANAVB010033219">
    <property type="protein sequence ID" value="KAJ6808894.1"/>
    <property type="molecule type" value="Genomic_DNA"/>
</dbReference>
<gene>
    <name evidence="1" type="ORF">M6B38_166145</name>
</gene>
<evidence type="ECO:0000313" key="2">
    <source>
        <dbReference type="Proteomes" id="UP001140949"/>
    </source>
</evidence>
<proteinExistence type="predicted"/>
<evidence type="ECO:0000313" key="1">
    <source>
        <dbReference type="EMBL" id="KAJ6808894.1"/>
    </source>
</evidence>
<dbReference type="AlphaFoldDB" id="A0AAX6EXX5"/>
<sequence>MNFEQGLPCSEGGKGTNWIMINRLTKSAHFNFLQVGLSTKKWAALYGKHIYRIHGKLRDKQSERSIQMLEEVLRFCVLEFGRSWEDQMAFGEVFPTRGTISFDGAGN</sequence>
<name>A0AAX6EXX5_IRIPA</name>
<keyword evidence="2" id="KW-1185">Reference proteome</keyword>
<protein>
    <recommendedName>
        <fullName evidence="3">LAGLIDADG homing endonuclease</fullName>
    </recommendedName>
</protein>